<evidence type="ECO:0000256" key="3">
    <source>
        <dbReference type="ARBA" id="ARBA00022737"/>
    </source>
</evidence>
<dbReference type="PANTHER" id="PTHR40626:SF1">
    <property type="entry name" value="TRANSCRIPTION FACTOR WITH C2H2 AND ZN(2)-CYS(6) DNA BINDING DOMAIN (EUROFUNG)"/>
    <property type="match status" value="1"/>
</dbReference>
<evidence type="ECO:0000256" key="4">
    <source>
        <dbReference type="ARBA" id="ARBA00022771"/>
    </source>
</evidence>
<dbReference type="Proteomes" id="UP000799424">
    <property type="component" value="Unassembled WGS sequence"/>
</dbReference>
<keyword evidence="4" id="KW-0863">Zinc-finger</keyword>
<gene>
    <name evidence="8" type="ORF">CC86DRAFT_283308</name>
</gene>
<evidence type="ECO:0000256" key="2">
    <source>
        <dbReference type="ARBA" id="ARBA00022723"/>
    </source>
</evidence>
<evidence type="ECO:0000259" key="7">
    <source>
        <dbReference type="Pfam" id="PF04082"/>
    </source>
</evidence>
<organism evidence="8 9">
    <name type="scientific">Ophiobolus disseminans</name>
    <dbReference type="NCBI Taxonomy" id="1469910"/>
    <lineage>
        <taxon>Eukaryota</taxon>
        <taxon>Fungi</taxon>
        <taxon>Dikarya</taxon>
        <taxon>Ascomycota</taxon>
        <taxon>Pezizomycotina</taxon>
        <taxon>Dothideomycetes</taxon>
        <taxon>Pleosporomycetidae</taxon>
        <taxon>Pleosporales</taxon>
        <taxon>Pleosporineae</taxon>
        <taxon>Phaeosphaeriaceae</taxon>
        <taxon>Ophiobolus</taxon>
    </lineage>
</organism>
<keyword evidence="3" id="KW-0677">Repeat</keyword>
<evidence type="ECO:0000313" key="8">
    <source>
        <dbReference type="EMBL" id="KAF2831592.1"/>
    </source>
</evidence>
<evidence type="ECO:0000256" key="1">
    <source>
        <dbReference type="ARBA" id="ARBA00004123"/>
    </source>
</evidence>
<accession>A0A6A7AEA2</accession>
<dbReference type="GO" id="GO:0008270">
    <property type="term" value="F:zinc ion binding"/>
    <property type="evidence" value="ECO:0007669"/>
    <property type="project" value="UniProtKB-KW"/>
</dbReference>
<sequence length="472" mass="53007">ITFLRNYTDPVLESVSDAFALSEAHAEPAEELSTTLPRPTNNLYDECIDDLFSGVFLDICGEQSTVLTGPTPTLIVPASSQLPQRRVEAIISLLEAQYKPNSDTMACPTDQTFMDMAKTVFTVNNIVEYVSAFFTFFNPHALLIHQPSFNIDEVSLPLMLAISLLGTIFCTPQDHALSARYFFDLTEEYVFGLLHAASICNNLPSYESLQLVQAAFLIHALQMNSNHEEVRLRIRVHRFPAIVASMRRLDLFGFVRTAYHGPADWEQYIIDEVKIRLAHRVFVTDCMLTLLFKSPPQITITEMCGEMPSADAIFEASTSAVFLDLATALAPTPPHARSLKDLTSIFLHEEDWVGLVPSTWVSVGSEFLVTLIFAIHSLIFVSRSGLLTPSTHQVLLRATSRWKGLWHLVQTRAVSSRKRPIGFEKYGLELWWLAVKILELAQSGDTQTQYMKSTPTDNLKQLHNFIQQHANG</sequence>
<keyword evidence="5" id="KW-0862">Zinc</keyword>
<dbReference type="AlphaFoldDB" id="A0A6A7AEA2"/>
<dbReference type="InterPro" id="IPR007219">
    <property type="entry name" value="XnlR_reg_dom"/>
</dbReference>
<comment type="subcellular location">
    <subcellularLocation>
        <location evidence="1">Nucleus</location>
    </subcellularLocation>
</comment>
<dbReference type="EMBL" id="MU006218">
    <property type="protein sequence ID" value="KAF2831592.1"/>
    <property type="molecule type" value="Genomic_DNA"/>
</dbReference>
<evidence type="ECO:0000256" key="6">
    <source>
        <dbReference type="ARBA" id="ARBA00023242"/>
    </source>
</evidence>
<dbReference type="InterPro" id="IPR051059">
    <property type="entry name" value="VerF-like"/>
</dbReference>
<dbReference type="Pfam" id="PF04082">
    <property type="entry name" value="Fungal_trans"/>
    <property type="match status" value="1"/>
</dbReference>
<dbReference type="GO" id="GO:0000785">
    <property type="term" value="C:chromatin"/>
    <property type="evidence" value="ECO:0007669"/>
    <property type="project" value="TreeGrafter"/>
</dbReference>
<dbReference type="GO" id="GO:0000981">
    <property type="term" value="F:DNA-binding transcription factor activity, RNA polymerase II-specific"/>
    <property type="evidence" value="ECO:0007669"/>
    <property type="project" value="InterPro"/>
</dbReference>
<dbReference type="PANTHER" id="PTHR40626">
    <property type="entry name" value="MIP31509P"/>
    <property type="match status" value="1"/>
</dbReference>
<dbReference type="GO" id="GO:0005634">
    <property type="term" value="C:nucleus"/>
    <property type="evidence" value="ECO:0007669"/>
    <property type="project" value="UniProtKB-SubCell"/>
</dbReference>
<proteinExistence type="predicted"/>
<dbReference type="GO" id="GO:0000978">
    <property type="term" value="F:RNA polymerase II cis-regulatory region sequence-specific DNA binding"/>
    <property type="evidence" value="ECO:0007669"/>
    <property type="project" value="InterPro"/>
</dbReference>
<feature type="domain" description="Xylanolytic transcriptional activator regulatory" evidence="7">
    <location>
        <begin position="131"/>
        <end position="322"/>
    </location>
</feature>
<name>A0A6A7AEA2_9PLEO</name>
<keyword evidence="2" id="KW-0479">Metal-binding</keyword>
<evidence type="ECO:0000313" key="9">
    <source>
        <dbReference type="Proteomes" id="UP000799424"/>
    </source>
</evidence>
<dbReference type="CDD" id="cd12148">
    <property type="entry name" value="fungal_TF_MHR"/>
    <property type="match status" value="1"/>
</dbReference>
<keyword evidence="6" id="KW-0539">Nucleus</keyword>
<reference evidence="8" key="1">
    <citation type="journal article" date="2020" name="Stud. Mycol.">
        <title>101 Dothideomycetes genomes: a test case for predicting lifestyles and emergence of pathogens.</title>
        <authorList>
            <person name="Haridas S."/>
            <person name="Albert R."/>
            <person name="Binder M."/>
            <person name="Bloem J."/>
            <person name="Labutti K."/>
            <person name="Salamov A."/>
            <person name="Andreopoulos B."/>
            <person name="Baker S."/>
            <person name="Barry K."/>
            <person name="Bills G."/>
            <person name="Bluhm B."/>
            <person name="Cannon C."/>
            <person name="Castanera R."/>
            <person name="Culley D."/>
            <person name="Daum C."/>
            <person name="Ezra D."/>
            <person name="Gonzalez J."/>
            <person name="Henrissat B."/>
            <person name="Kuo A."/>
            <person name="Liang C."/>
            <person name="Lipzen A."/>
            <person name="Lutzoni F."/>
            <person name="Magnuson J."/>
            <person name="Mondo S."/>
            <person name="Nolan M."/>
            <person name="Ohm R."/>
            <person name="Pangilinan J."/>
            <person name="Park H.-J."/>
            <person name="Ramirez L."/>
            <person name="Alfaro M."/>
            <person name="Sun H."/>
            <person name="Tritt A."/>
            <person name="Yoshinaga Y."/>
            <person name="Zwiers L.-H."/>
            <person name="Turgeon B."/>
            <person name="Goodwin S."/>
            <person name="Spatafora J."/>
            <person name="Crous P."/>
            <person name="Grigoriev I."/>
        </authorList>
    </citation>
    <scope>NUCLEOTIDE SEQUENCE</scope>
    <source>
        <strain evidence="8">CBS 113818</strain>
    </source>
</reference>
<keyword evidence="9" id="KW-1185">Reference proteome</keyword>
<feature type="non-terminal residue" evidence="8">
    <location>
        <position position="1"/>
    </location>
</feature>
<dbReference type="GO" id="GO:0006351">
    <property type="term" value="P:DNA-templated transcription"/>
    <property type="evidence" value="ECO:0007669"/>
    <property type="project" value="InterPro"/>
</dbReference>
<evidence type="ECO:0000256" key="5">
    <source>
        <dbReference type="ARBA" id="ARBA00022833"/>
    </source>
</evidence>
<protein>
    <recommendedName>
        <fullName evidence="7">Xylanolytic transcriptional activator regulatory domain-containing protein</fullName>
    </recommendedName>
</protein>
<dbReference type="OrthoDB" id="3945418at2759"/>